<evidence type="ECO:0000313" key="3">
    <source>
        <dbReference type="Proteomes" id="UP000788993"/>
    </source>
</evidence>
<feature type="chain" id="PRO_5040112654" evidence="1">
    <location>
        <begin position="16"/>
        <end position="81"/>
    </location>
</feature>
<accession>A0A9P8NWI4</accession>
<keyword evidence="3" id="KW-1185">Reference proteome</keyword>
<keyword evidence="1" id="KW-0732">Signal</keyword>
<dbReference type="EMBL" id="JAEUBD010001468">
    <property type="protein sequence ID" value="KAH3660805.1"/>
    <property type="molecule type" value="Genomic_DNA"/>
</dbReference>
<reference evidence="2" key="1">
    <citation type="journal article" date="2021" name="Open Biol.">
        <title>Shared evolutionary footprints suggest mitochondrial oxidative damage underlies multiple complex I losses in fungi.</title>
        <authorList>
            <person name="Schikora-Tamarit M.A."/>
            <person name="Marcet-Houben M."/>
            <person name="Nosek J."/>
            <person name="Gabaldon T."/>
        </authorList>
    </citation>
    <scope>NUCLEOTIDE SEQUENCE</scope>
    <source>
        <strain evidence="2">NCAIM Y.01608</strain>
    </source>
</reference>
<reference evidence="2" key="2">
    <citation type="submission" date="2021-01" db="EMBL/GenBank/DDBJ databases">
        <authorList>
            <person name="Schikora-Tamarit M.A."/>
        </authorList>
    </citation>
    <scope>NUCLEOTIDE SEQUENCE</scope>
    <source>
        <strain evidence="2">NCAIM Y.01608</strain>
    </source>
</reference>
<proteinExistence type="predicted"/>
<name>A0A9P8NWI4_9ASCO</name>
<protein>
    <submittedName>
        <fullName evidence="2">Uncharacterized protein</fullName>
    </submittedName>
</protein>
<feature type="signal peptide" evidence="1">
    <location>
        <begin position="1"/>
        <end position="15"/>
    </location>
</feature>
<organism evidence="2 3">
    <name type="scientific">Ogataea polymorpha</name>
    <dbReference type="NCBI Taxonomy" id="460523"/>
    <lineage>
        <taxon>Eukaryota</taxon>
        <taxon>Fungi</taxon>
        <taxon>Dikarya</taxon>
        <taxon>Ascomycota</taxon>
        <taxon>Saccharomycotina</taxon>
        <taxon>Pichiomycetes</taxon>
        <taxon>Pichiales</taxon>
        <taxon>Pichiaceae</taxon>
        <taxon>Ogataea</taxon>
    </lineage>
</organism>
<sequence>MQFVTVFLMAVSASAASTAVTESTTQTSVVSVTVSSCDSSVTDCPFSNSSAPVSTYEGGAPFHGSFYAAGAAALAAGALLL</sequence>
<evidence type="ECO:0000313" key="2">
    <source>
        <dbReference type="EMBL" id="KAH3660805.1"/>
    </source>
</evidence>
<comment type="caution">
    <text evidence="2">The sequence shown here is derived from an EMBL/GenBank/DDBJ whole genome shotgun (WGS) entry which is preliminary data.</text>
</comment>
<dbReference type="AlphaFoldDB" id="A0A9P8NWI4"/>
<evidence type="ECO:0000256" key="1">
    <source>
        <dbReference type="SAM" id="SignalP"/>
    </source>
</evidence>
<gene>
    <name evidence="2" type="ORF">OGATHE_005137</name>
</gene>
<dbReference type="Proteomes" id="UP000788993">
    <property type="component" value="Unassembled WGS sequence"/>
</dbReference>